<feature type="compositionally biased region" description="Gly residues" evidence="1">
    <location>
        <begin position="318"/>
        <end position="333"/>
    </location>
</feature>
<gene>
    <name evidence="2" type="ORF">AVDCRST_MAG39-880</name>
</gene>
<feature type="region of interest" description="Disordered" evidence="1">
    <location>
        <begin position="90"/>
        <end position="188"/>
    </location>
</feature>
<protein>
    <submittedName>
        <fullName evidence="2">Uncharacterized protein</fullName>
    </submittedName>
</protein>
<feature type="compositionally biased region" description="Low complexity" evidence="1">
    <location>
        <begin position="244"/>
        <end position="256"/>
    </location>
</feature>
<sequence>AHSRRNRGRPALAAAPLRRGGGRNPVPADVARGAARRDLPDRRRAGARRAGGGAARDNVRRRARAGPGDWRRADADPPFGLLLLDAARARAGRGRDGDRLQGAGNPERRERLAAAWSGRARGGRRDARRAAPAWTALAGRAGGRGQAVQRGERLGTGDARPEPGKPRAAAPRAASRLPRLRRAQGAGRAVVGARLGRQAAGGRGGRARHRPARLVRADRPAGRRGWVAGAAGAVREALRALSRSGADAGQRGAVGAAGRGHDAAVQPVRAGTGREEGGGGRTRAGVHAAQQGERTALRRRGTRGRAGGRGGARERDPAGGGVGRASGGGGGGAAAAARAVAGL</sequence>
<dbReference type="EMBL" id="CADCVW010000037">
    <property type="protein sequence ID" value="CAA9492789.1"/>
    <property type="molecule type" value="Genomic_DNA"/>
</dbReference>
<feature type="compositionally biased region" description="Basic and acidic residues" evidence="1">
    <location>
        <begin position="150"/>
        <end position="165"/>
    </location>
</feature>
<feature type="non-terminal residue" evidence="2">
    <location>
        <position position="343"/>
    </location>
</feature>
<feature type="compositionally biased region" description="Low complexity" evidence="1">
    <location>
        <begin position="334"/>
        <end position="343"/>
    </location>
</feature>
<dbReference type="AlphaFoldDB" id="A0A6J4S948"/>
<organism evidence="2">
    <name type="scientific">uncultured Sphingomonadaceae bacterium</name>
    <dbReference type="NCBI Taxonomy" id="169976"/>
    <lineage>
        <taxon>Bacteria</taxon>
        <taxon>Pseudomonadati</taxon>
        <taxon>Pseudomonadota</taxon>
        <taxon>Alphaproteobacteria</taxon>
        <taxon>Sphingomonadales</taxon>
        <taxon>Sphingomonadaceae</taxon>
        <taxon>environmental samples</taxon>
    </lineage>
</organism>
<feature type="non-terminal residue" evidence="2">
    <location>
        <position position="1"/>
    </location>
</feature>
<proteinExistence type="predicted"/>
<evidence type="ECO:0000313" key="2">
    <source>
        <dbReference type="EMBL" id="CAA9492789.1"/>
    </source>
</evidence>
<name>A0A6J4S948_9SPHN</name>
<evidence type="ECO:0000256" key="1">
    <source>
        <dbReference type="SAM" id="MobiDB-lite"/>
    </source>
</evidence>
<feature type="compositionally biased region" description="Low complexity" evidence="1">
    <location>
        <begin position="9"/>
        <end position="18"/>
    </location>
</feature>
<feature type="compositionally biased region" description="Low complexity" evidence="1">
    <location>
        <begin position="166"/>
        <end position="188"/>
    </location>
</feature>
<reference evidence="2" key="1">
    <citation type="submission" date="2020-02" db="EMBL/GenBank/DDBJ databases">
        <authorList>
            <person name="Meier V. D."/>
        </authorList>
    </citation>
    <scope>NUCLEOTIDE SEQUENCE</scope>
    <source>
        <strain evidence="2">AVDCRST_MAG39</strain>
    </source>
</reference>
<accession>A0A6J4S948</accession>
<feature type="compositionally biased region" description="Low complexity" evidence="1">
    <location>
        <begin position="130"/>
        <end position="139"/>
    </location>
</feature>
<feature type="region of interest" description="Disordered" evidence="1">
    <location>
        <begin position="244"/>
        <end position="343"/>
    </location>
</feature>
<feature type="region of interest" description="Disordered" evidence="1">
    <location>
        <begin position="1"/>
        <end position="77"/>
    </location>
</feature>
<feature type="compositionally biased region" description="Basic and acidic residues" evidence="1">
    <location>
        <begin position="35"/>
        <end position="44"/>
    </location>
</feature>